<evidence type="ECO:0000313" key="3">
    <source>
        <dbReference type="EMBL" id="ROW10169.1"/>
    </source>
</evidence>
<keyword evidence="4" id="KW-1185">Reference proteome</keyword>
<comment type="caution">
    <text evidence="3">The sequence shown here is derived from an EMBL/GenBank/DDBJ whole genome shotgun (WGS) entry which is preliminary data.</text>
</comment>
<dbReference type="Proteomes" id="UP000283895">
    <property type="component" value="Unassembled WGS sequence"/>
</dbReference>
<gene>
    <name evidence="3" type="ORF">VMCG_01853</name>
</gene>
<proteinExistence type="predicted"/>
<sequence length="429" mass="48167">MDNNLPFFRLTDEELAMFRRKQRKGPTYVGFSNFSIAQELNRLGRGWKGYVRAKCEAEEEGRVEELWRRFQAERRLITKGLPLPVGAISMEAAAGAAEGSSMTASRSNEQLIGHDRDKANGPKEMGMAAVEPRPVMATDLRKGLVVQEDQVDERPNEHAPGNRIPLPMPQSSEPDPTEPDIVPSDATDQHQPPELTATSKTDSQHLHRGRPRGSKNDKAASSSLIDRPRPRRVETRPDYRIRRIRERHSELPPKPPSPTPRTFYDHTQPRFLQFKCEWTGCKAVLNNVANLRKHVGIVHGQEARDTLCCSWGKCGRDDSTGVLSIFASIDDLDVHLRTLHLESVKWHLGDGRLGKGLVVKDSGMGDTSYLYSSGKQVTPSITNQRTETLAELRARKERLREILLKTALNAPSDSECVDSDEDTQDFVLL</sequence>
<feature type="compositionally biased region" description="Basic and acidic residues" evidence="1">
    <location>
        <begin position="112"/>
        <end position="121"/>
    </location>
</feature>
<feature type="compositionally biased region" description="Basic and acidic residues" evidence="1">
    <location>
        <begin position="226"/>
        <end position="251"/>
    </location>
</feature>
<feature type="region of interest" description="Disordered" evidence="1">
    <location>
        <begin position="98"/>
        <end position="123"/>
    </location>
</feature>
<reference evidence="3 4" key="1">
    <citation type="submission" date="2015-09" db="EMBL/GenBank/DDBJ databases">
        <title>Host preference determinants of Valsa canker pathogens revealed by comparative genomics.</title>
        <authorList>
            <person name="Yin Z."/>
            <person name="Huang L."/>
        </authorList>
    </citation>
    <scope>NUCLEOTIDE SEQUENCE [LARGE SCALE GENOMIC DNA]</scope>
    <source>
        <strain evidence="3 4">03-1</strain>
    </source>
</reference>
<evidence type="ECO:0000256" key="1">
    <source>
        <dbReference type="SAM" id="MobiDB-lite"/>
    </source>
</evidence>
<dbReference type="SMART" id="SM00355">
    <property type="entry name" value="ZnF_C2H2"/>
    <property type="match status" value="2"/>
</dbReference>
<accession>A0A423X2U8</accession>
<protein>
    <recommendedName>
        <fullName evidence="2">C2H2-type domain-containing protein</fullName>
    </recommendedName>
</protein>
<dbReference type="AlphaFoldDB" id="A0A423X2U8"/>
<name>A0A423X2U8_9PEZI</name>
<dbReference type="InterPro" id="IPR013087">
    <property type="entry name" value="Znf_C2H2_type"/>
</dbReference>
<evidence type="ECO:0000313" key="4">
    <source>
        <dbReference type="Proteomes" id="UP000283895"/>
    </source>
</evidence>
<dbReference type="PROSITE" id="PS00028">
    <property type="entry name" value="ZINC_FINGER_C2H2_1"/>
    <property type="match status" value="1"/>
</dbReference>
<evidence type="ECO:0000259" key="2">
    <source>
        <dbReference type="PROSITE" id="PS00028"/>
    </source>
</evidence>
<dbReference type="OrthoDB" id="5424797at2759"/>
<organism evidence="3 4">
    <name type="scientific">Cytospora schulzeri</name>
    <dbReference type="NCBI Taxonomy" id="448051"/>
    <lineage>
        <taxon>Eukaryota</taxon>
        <taxon>Fungi</taxon>
        <taxon>Dikarya</taxon>
        <taxon>Ascomycota</taxon>
        <taxon>Pezizomycotina</taxon>
        <taxon>Sordariomycetes</taxon>
        <taxon>Sordariomycetidae</taxon>
        <taxon>Diaporthales</taxon>
        <taxon>Cytosporaceae</taxon>
        <taxon>Cytospora</taxon>
    </lineage>
</organism>
<feature type="region of interest" description="Disordered" evidence="1">
    <location>
        <begin position="149"/>
        <end position="262"/>
    </location>
</feature>
<dbReference type="EMBL" id="LKEA01000003">
    <property type="protein sequence ID" value="ROW10169.1"/>
    <property type="molecule type" value="Genomic_DNA"/>
</dbReference>
<feature type="domain" description="C2H2-type" evidence="2">
    <location>
        <begin position="276"/>
        <end position="299"/>
    </location>
</feature>
<dbReference type="STRING" id="356882.A0A423X2U8"/>